<reference evidence="3" key="1">
    <citation type="submission" date="2025-08" db="UniProtKB">
        <authorList>
            <consortium name="RefSeq"/>
        </authorList>
    </citation>
    <scope>IDENTIFICATION</scope>
</reference>
<dbReference type="Proteomes" id="UP000695022">
    <property type="component" value="Unplaced"/>
</dbReference>
<keyword evidence="2" id="KW-1185">Reference proteome</keyword>
<dbReference type="GeneID" id="106816269"/>
<dbReference type="RefSeq" id="XP_014676338.1">
    <property type="nucleotide sequence ID" value="XM_014820852.1"/>
</dbReference>
<evidence type="ECO:0000313" key="2">
    <source>
        <dbReference type="Proteomes" id="UP000695022"/>
    </source>
</evidence>
<evidence type="ECO:0000313" key="3">
    <source>
        <dbReference type="RefSeq" id="XP_014676338.1"/>
    </source>
</evidence>
<feature type="region of interest" description="Disordered" evidence="1">
    <location>
        <begin position="1"/>
        <end position="27"/>
    </location>
</feature>
<protein>
    <submittedName>
        <fullName evidence="3">Uncharacterized protein LOC106816269 isoform X2</fullName>
    </submittedName>
</protein>
<gene>
    <name evidence="3" type="primary">LOC106816269</name>
</gene>
<proteinExistence type="predicted"/>
<sequence length="142" mass="15704">MSDKENIPRRQRSASDTSTLSDFGHRPTFERRASGVKLVRQNSNVVGPILVEVQDDSGNVDFPHIDEPEDDSTADASLAMLGNQLTLDDVEEKIAPIMEAAETRKKELQQLLVEHASLVAKINTSEGSVRQKMAPKRQHTIA</sequence>
<accession>A0ABM1EVW7</accession>
<name>A0ABM1EVW7_PRICU</name>
<organism evidence="2 3">
    <name type="scientific">Priapulus caudatus</name>
    <name type="common">Priapulid worm</name>
    <dbReference type="NCBI Taxonomy" id="37621"/>
    <lineage>
        <taxon>Eukaryota</taxon>
        <taxon>Metazoa</taxon>
        <taxon>Ecdysozoa</taxon>
        <taxon>Scalidophora</taxon>
        <taxon>Priapulida</taxon>
        <taxon>Priapulimorpha</taxon>
        <taxon>Priapulimorphida</taxon>
        <taxon>Priapulidae</taxon>
        <taxon>Priapulus</taxon>
    </lineage>
</organism>
<evidence type="ECO:0000256" key="1">
    <source>
        <dbReference type="SAM" id="MobiDB-lite"/>
    </source>
</evidence>